<dbReference type="AlphaFoldDB" id="A0AAV9U8J9"/>
<protein>
    <recommendedName>
        <fullName evidence="1">START domain-containing protein</fullName>
    </recommendedName>
</protein>
<gene>
    <name evidence="2" type="ORF">TWF730_003043</name>
</gene>
<reference evidence="2 3" key="1">
    <citation type="submission" date="2019-10" db="EMBL/GenBank/DDBJ databases">
        <authorList>
            <person name="Palmer J.M."/>
        </authorList>
    </citation>
    <scope>NUCLEOTIDE SEQUENCE [LARGE SCALE GENOMIC DNA]</scope>
    <source>
        <strain evidence="2 3">TWF730</strain>
    </source>
</reference>
<comment type="caution">
    <text evidence="2">The sequence shown here is derived from an EMBL/GenBank/DDBJ whole genome shotgun (WGS) entry which is preliminary data.</text>
</comment>
<dbReference type="InterPro" id="IPR002913">
    <property type="entry name" value="START_lipid-bd_dom"/>
</dbReference>
<evidence type="ECO:0000259" key="1">
    <source>
        <dbReference type="PROSITE" id="PS50848"/>
    </source>
</evidence>
<organism evidence="2 3">
    <name type="scientific">Orbilia blumenaviensis</name>
    <dbReference type="NCBI Taxonomy" id="1796055"/>
    <lineage>
        <taxon>Eukaryota</taxon>
        <taxon>Fungi</taxon>
        <taxon>Dikarya</taxon>
        <taxon>Ascomycota</taxon>
        <taxon>Pezizomycotina</taxon>
        <taxon>Orbiliomycetes</taxon>
        <taxon>Orbiliales</taxon>
        <taxon>Orbiliaceae</taxon>
        <taxon>Orbilia</taxon>
    </lineage>
</organism>
<dbReference type="Pfam" id="PF01852">
    <property type="entry name" value="START"/>
    <property type="match status" value="1"/>
</dbReference>
<dbReference type="PROSITE" id="PS50848">
    <property type="entry name" value="START"/>
    <property type="match status" value="1"/>
</dbReference>
<feature type="domain" description="START" evidence="1">
    <location>
        <begin position="26"/>
        <end position="213"/>
    </location>
</feature>
<dbReference type="Proteomes" id="UP001373714">
    <property type="component" value="Unassembled WGS sequence"/>
</dbReference>
<dbReference type="EMBL" id="JAVHNS010000013">
    <property type="protein sequence ID" value="KAK6337648.1"/>
    <property type="molecule type" value="Genomic_DNA"/>
</dbReference>
<dbReference type="InterPro" id="IPR023393">
    <property type="entry name" value="START-like_dom_sf"/>
</dbReference>
<dbReference type="PANTHER" id="PTHR19308:SF14">
    <property type="entry name" value="START DOMAIN-CONTAINING PROTEIN"/>
    <property type="match status" value="1"/>
</dbReference>
<name>A0AAV9U8J9_9PEZI</name>
<proteinExistence type="predicted"/>
<dbReference type="PANTHER" id="PTHR19308">
    <property type="entry name" value="PHOSPHATIDYLCHOLINE TRANSFER PROTEIN"/>
    <property type="match status" value="1"/>
</dbReference>
<sequence>MSDPQPPPSVIFDEYAEVKHPDAFPEALKLLKNYLSDKSIAWVSNGTKNDVDLSYYQPSPPLPAPICRGVGTFPKEFTAEQILPIIHQLACRKYWDERFKLGFPSLRYSRKLVRFYAVQKGVGEGWFAIVAPRDFTGYSGHVKEVGDDGVTRYYYLQTSSEFDDVPEVSGFVRGETSLAGWVLEESSEGIKCTYIVKFDPKGSIPAYIIEQVVKETPLCIGKVREFIEQKGLVPYVNMHDEFPGQLRQEVLTDTASGGVNLGDAQFQLEFSWFGSAGRFDIHFDDKWDNGVKIDIVEGTEGEDFELTREKGKVSVFVKEAATDKKLKVTVSRA</sequence>
<dbReference type="Gene3D" id="3.30.530.20">
    <property type="match status" value="1"/>
</dbReference>
<accession>A0AAV9U8J9</accession>
<dbReference type="InterPro" id="IPR051213">
    <property type="entry name" value="START_lipid_transfer"/>
</dbReference>
<dbReference type="SUPFAM" id="SSF55961">
    <property type="entry name" value="Bet v1-like"/>
    <property type="match status" value="1"/>
</dbReference>
<evidence type="ECO:0000313" key="3">
    <source>
        <dbReference type="Proteomes" id="UP001373714"/>
    </source>
</evidence>
<keyword evidence="3" id="KW-1185">Reference proteome</keyword>
<dbReference type="GO" id="GO:0005737">
    <property type="term" value="C:cytoplasm"/>
    <property type="evidence" value="ECO:0007669"/>
    <property type="project" value="UniProtKB-ARBA"/>
</dbReference>
<evidence type="ECO:0000313" key="2">
    <source>
        <dbReference type="EMBL" id="KAK6337648.1"/>
    </source>
</evidence>
<dbReference type="GO" id="GO:0008289">
    <property type="term" value="F:lipid binding"/>
    <property type="evidence" value="ECO:0007669"/>
    <property type="project" value="InterPro"/>
</dbReference>
<dbReference type="CDD" id="cd00177">
    <property type="entry name" value="START"/>
    <property type="match status" value="1"/>
</dbReference>